<evidence type="ECO:0000256" key="3">
    <source>
        <dbReference type="ARBA" id="ARBA00022840"/>
    </source>
</evidence>
<reference evidence="5 6" key="1">
    <citation type="submission" date="2019-08" db="EMBL/GenBank/DDBJ databases">
        <title>Bacillus genomes from the desert of Cuatro Cienegas, Coahuila.</title>
        <authorList>
            <person name="Olmedo-Alvarez G."/>
        </authorList>
    </citation>
    <scope>NUCLEOTIDE SEQUENCE [LARGE SCALE GENOMIC DNA]</scope>
    <source>
        <strain evidence="5 6">CH451a_14T</strain>
    </source>
</reference>
<dbReference type="Proteomes" id="UP000325054">
    <property type="component" value="Unassembled WGS sequence"/>
</dbReference>
<dbReference type="InterPro" id="IPR047661">
    <property type="entry name" value="IstB"/>
</dbReference>
<dbReference type="SMART" id="SM00382">
    <property type="entry name" value="AAA"/>
    <property type="match status" value="1"/>
</dbReference>
<organism evidence="5 6">
    <name type="scientific">Rossellomorea aquimaris</name>
    <dbReference type="NCBI Taxonomy" id="189382"/>
    <lineage>
        <taxon>Bacteria</taxon>
        <taxon>Bacillati</taxon>
        <taxon>Bacillota</taxon>
        <taxon>Bacilli</taxon>
        <taxon>Bacillales</taxon>
        <taxon>Bacillaceae</taxon>
        <taxon>Rossellomorea</taxon>
    </lineage>
</organism>
<feature type="domain" description="AAA+ ATPase" evidence="4">
    <location>
        <begin position="100"/>
        <end position="235"/>
    </location>
</feature>
<dbReference type="RefSeq" id="WP_148990649.1">
    <property type="nucleotide sequence ID" value="NZ_VTEW01000002.1"/>
</dbReference>
<dbReference type="EMBL" id="VTEW01000002">
    <property type="protein sequence ID" value="TYS83150.1"/>
    <property type="molecule type" value="Genomic_DNA"/>
</dbReference>
<dbReference type="InterPro" id="IPR027417">
    <property type="entry name" value="P-loop_NTPase"/>
</dbReference>
<keyword evidence="2" id="KW-0547">Nucleotide-binding</keyword>
<dbReference type="Gene3D" id="3.40.50.300">
    <property type="entry name" value="P-loop containing nucleotide triphosphate hydrolases"/>
    <property type="match status" value="1"/>
</dbReference>
<keyword evidence="3" id="KW-0067">ATP-binding</keyword>
<comment type="caution">
    <text evidence="5">The sequence shown here is derived from an EMBL/GenBank/DDBJ whole genome shotgun (WGS) entry which is preliminary data.</text>
</comment>
<proteinExistence type="inferred from homology"/>
<dbReference type="GO" id="GO:0006260">
    <property type="term" value="P:DNA replication"/>
    <property type="evidence" value="ECO:0007669"/>
    <property type="project" value="TreeGrafter"/>
</dbReference>
<dbReference type="PANTHER" id="PTHR30050">
    <property type="entry name" value="CHROMOSOMAL REPLICATION INITIATOR PROTEIN DNAA"/>
    <property type="match status" value="1"/>
</dbReference>
<evidence type="ECO:0000256" key="1">
    <source>
        <dbReference type="ARBA" id="ARBA00008059"/>
    </source>
</evidence>
<evidence type="ECO:0000313" key="6">
    <source>
        <dbReference type="Proteomes" id="UP000325054"/>
    </source>
</evidence>
<dbReference type="GO" id="GO:0005524">
    <property type="term" value="F:ATP binding"/>
    <property type="evidence" value="ECO:0007669"/>
    <property type="project" value="UniProtKB-KW"/>
</dbReference>
<dbReference type="CDD" id="cd00009">
    <property type="entry name" value="AAA"/>
    <property type="match status" value="1"/>
</dbReference>
<dbReference type="NCBIfam" id="NF038214">
    <property type="entry name" value="IS21_help_AAA"/>
    <property type="match status" value="1"/>
</dbReference>
<evidence type="ECO:0000259" key="4">
    <source>
        <dbReference type="SMART" id="SM00382"/>
    </source>
</evidence>
<dbReference type="PIRSF" id="PIRSF003073">
    <property type="entry name" value="DNAC_TnpB_IstB"/>
    <property type="match status" value="1"/>
</dbReference>
<evidence type="ECO:0000313" key="5">
    <source>
        <dbReference type="EMBL" id="TYS83150.1"/>
    </source>
</evidence>
<protein>
    <submittedName>
        <fullName evidence="5">AAA family ATPase</fullName>
    </submittedName>
</protein>
<dbReference type="SUPFAM" id="SSF52540">
    <property type="entry name" value="P-loop containing nucleoside triphosphate hydrolases"/>
    <property type="match status" value="1"/>
</dbReference>
<comment type="similarity">
    <text evidence="1">Belongs to the IS21/IS1162 putative ATP-binding protein family.</text>
</comment>
<dbReference type="AlphaFoldDB" id="A0A5D4U7P4"/>
<dbReference type="Pfam" id="PF01695">
    <property type="entry name" value="IstB_IS21"/>
    <property type="match status" value="1"/>
</dbReference>
<sequence>MTILMNQLQDLCRSLRLAETAKELPSIIRKAESHQWTHHELLHELLTYEQKCREEKLMSKLLKWARFPYLKTLDEFNLKEQKSVSTKQLKQLKELLWMEQLYNIILLGPPGVGKTHLAIGLGLEAISKGHQVSFVPMGELVHILKTKVFSRKAQTTYKRIKDSDLIIIDDMMYMAMDTKEANLFFHLINELYDKSSIVLTSNKGPDQWGELLGDQGITTAILDRLLHRVEVINIDEDSYRMKNRTTIFGEGAQA</sequence>
<accession>A0A5D4U7P4</accession>
<name>A0A5D4U7P4_9BACI</name>
<dbReference type="PANTHER" id="PTHR30050:SF4">
    <property type="entry name" value="ATP-BINDING PROTEIN RV3427C IN INSERTION SEQUENCE-RELATED"/>
    <property type="match status" value="1"/>
</dbReference>
<dbReference type="InterPro" id="IPR002611">
    <property type="entry name" value="IstB_ATP-bd"/>
</dbReference>
<evidence type="ECO:0000256" key="2">
    <source>
        <dbReference type="ARBA" id="ARBA00022741"/>
    </source>
</evidence>
<gene>
    <name evidence="5" type="ORF">FZC80_02120</name>
</gene>
<dbReference type="OrthoDB" id="2052561at2"/>
<dbReference type="InterPro" id="IPR028350">
    <property type="entry name" value="DNAC/IstB-like"/>
</dbReference>
<dbReference type="InterPro" id="IPR003593">
    <property type="entry name" value="AAA+_ATPase"/>
</dbReference>